<sequence>MTEPPVAPDPQQPAALHIVSPLLDAPELARRHGIKHLFVKNEVVQPSGSFKIRGIGYHIARQLALHPELKQVVSSSGGNAGMAATVAARKLGLTAVVFVPTTTPLTMAQRIEAAGAQVIVAGNVWDEAHASATEHVSKQPPGTALLVHPFEGADIWEGHSTIIDEISRQLPRGVVPDAVVCVVGGGGLLSGIIRGLERCYSAQQQRPIVVAVETAGADSYAAAIAAGGDKPVALTGITSIAKTLGALQVSPEALAARTRYGQRNVRSLVVTDRQAVAAAIAFADDFRLLVEASCGAGLALAYGPDELLRVVPELTPDSCVVFIGCGGALVSLDVINAWKTTFEL</sequence>
<evidence type="ECO:0000256" key="2">
    <source>
        <dbReference type="ARBA" id="ARBA00010869"/>
    </source>
</evidence>
<dbReference type="GO" id="GO:0004794">
    <property type="term" value="F:threonine deaminase activity"/>
    <property type="evidence" value="ECO:0007669"/>
    <property type="project" value="TreeGrafter"/>
</dbReference>
<evidence type="ECO:0000256" key="4">
    <source>
        <dbReference type="ARBA" id="ARBA00022898"/>
    </source>
</evidence>
<organism evidence="8 9">
    <name type="scientific">Geranomyces variabilis</name>
    <dbReference type="NCBI Taxonomy" id="109894"/>
    <lineage>
        <taxon>Eukaryota</taxon>
        <taxon>Fungi</taxon>
        <taxon>Fungi incertae sedis</taxon>
        <taxon>Chytridiomycota</taxon>
        <taxon>Chytridiomycota incertae sedis</taxon>
        <taxon>Chytridiomycetes</taxon>
        <taxon>Spizellomycetales</taxon>
        <taxon>Powellomycetaceae</taxon>
        <taxon>Geranomyces</taxon>
    </lineage>
</organism>
<dbReference type="Pfam" id="PF00291">
    <property type="entry name" value="PALP"/>
    <property type="match status" value="1"/>
</dbReference>
<protein>
    <recommendedName>
        <fullName evidence="3">L-serine ammonia-lyase</fullName>
        <ecNumber evidence="3">4.3.1.17</ecNumber>
    </recommendedName>
</protein>
<dbReference type="Proteomes" id="UP001212152">
    <property type="component" value="Unassembled WGS sequence"/>
</dbReference>
<dbReference type="InterPro" id="IPR050147">
    <property type="entry name" value="Ser/Thr_Dehydratase"/>
</dbReference>
<evidence type="ECO:0000256" key="3">
    <source>
        <dbReference type="ARBA" id="ARBA00012093"/>
    </source>
</evidence>
<gene>
    <name evidence="8" type="ORF">HDU87_001215</name>
</gene>
<comment type="caution">
    <text evidence="8">The sequence shown here is derived from an EMBL/GenBank/DDBJ whole genome shotgun (WGS) entry which is preliminary data.</text>
</comment>
<dbReference type="EMBL" id="JADGJQ010000124">
    <property type="protein sequence ID" value="KAJ3168134.1"/>
    <property type="molecule type" value="Genomic_DNA"/>
</dbReference>
<comment type="similarity">
    <text evidence="2">Belongs to the serine/threonine dehydratase family.</text>
</comment>
<dbReference type="PANTHER" id="PTHR48078:SF2">
    <property type="entry name" value="CATABOLIC L-SERINE_THREONINE DEHYDRATASE"/>
    <property type="match status" value="1"/>
</dbReference>
<dbReference type="GO" id="GO:0006567">
    <property type="term" value="P:L-threonine catabolic process"/>
    <property type="evidence" value="ECO:0007669"/>
    <property type="project" value="TreeGrafter"/>
</dbReference>
<feature type="domain" description="Tryptophan synthase beta chain-like PALP" evidence="7">
    <location>
        <begin position="19"/>
        <end position="326"/>
    </location>
</feature>
<evidence type="ECO:0000313" key="9">
    <source>
        <dbReference type="Proteomes" id="UP001212152"/>
    </source>
</evidence>
<proteinExistence type="inferred from homology"/>
<dbReference type="GO" id="GO:0030170">
    <property type="term" value="F:pyridoxal phosphate binding"/>
    <property type="evidence" value="ECO:0007669"/>
    <property type="project" value="InterPro"/>
</dbReference>
<name>A0AAD5XNH2_9FUNG</name>
<dbReference type="SUPFAM" id="SSF53686">
    <property type="entry name" value="Tryptophan synthase beta subunit-like PLP-dependent enzymes"/>
    <property type="match status" value="1"/>
</dbReference>
<dbReference type="EC" id="4.3.1.17" evidence="3"/>
<dbReference type="InterPro" id="IPR036052">
    <property type="entry name" value="TrpB-like_PALP_sf"/>
</dbReference>
<keyword evidence="5" id="KW-0456">Lyase</keyword>
<evidence type="ECO:0000259" key="7">
    <source>
        <dbReference type="Pfam" id="PF00291"/>
    </source>
</evidence>
<dbReference type="InterPro" id="IPR000634">
    <property type="entry name" value="Ser/Thr_deHydtase_PyrdxlP-BS"/>
</dbReference>
<dbReference type="PROSITE" id="PS00165">
    <property type="entry name" value="DEHYDRATASE_SER_THR"/>
    <property type="match status" value="1"/>
</dbReference>
<reference evidence="8" key="1">
    <citation type="submission" date="2020-05" db="EMBL/GenBank/DDBJ databases">
        <title>Phylogenomic resolution of chytrid fungi.</title>
        <authorList>
            <person name="Stajich J.E."/>
            <person name="Amses K."/>
            <person name="Simmons R."/>
            <person name="Seto K."/>
            <person name="Myers J."/>
            <person name="Bonds A."/>
            <person name="Quandt C.A."/>
            <person name="Barry K."/>
            <person name="Liu P."/>
            <person name="Grigoriev I."/>
            <person name="Longcore J.E."/>
            <person name="James T.Y."/>
        </authorList>
    </citation>
    <scope>NUCLEOTIDE SEQUENCE</scope>
    <source>
        <strain evidence="8">JEL0379</strain>
    </source>
</reference>
<accession>A0AAD5XNH2</accession>
<dbReference type="PANTHER" id="PTHR48078">
    <property type="entry name" value="THREONINE DEHYDRATASE, MITOCHONDRIAL-RELATED"/>
    <property type="match status" value="1"/>
</dbReference>
<dbReference type="GO" id="GO:0003941">
    <property type="term" value="F:L-serine ammonia-lyase activity"/>
    <property type="evidence" value="ECO:0007669"/>
    <property type="project" value="UniProtKB-EC"/>
</dbReference>
<keyword evidence="9" id="KW-1185">Reference proteome</keyword>
<dbReference type="Gene3D" id="3.40.50.1100">
    <property type="match status" value="2"/>
</dbReference>
<keyword evidence="4" id="KW-0663">Pyridoxal phosphate</keyword>
<evidence type="ECO:0000256" key="6">
    <source>
        <dbReference type="ARBA" id="ARBA00049406"/>
    </source>
</evidence>
<comment type="catalytic activity">
    <reaction evidence="6">
        <text>L-serine = pyruvate + NH4(+)</text>
        <dbReference type="Rhea" id="RHEA:19169"/>
        <dbReference type="ChEBI" id="CHEBI:15361"/>
        <dbReference type="ChEBI" id="CHEBI:28938"/>
        <dbReference type="ChEBI" id="CHEBI:33384"/>
        <dbReference type="EC" id="4.3.1.17"/>
    </reaction>
</comment>
<dbReference type="InterPro" id="IPR001926">
    <property type="entry name" value="TrpB-like_PALP"/>
</dbReference>
<dbReference type="AlphaFoldDB" id="A0AAD5XNH2"/>
<dbReference type="GO" id="GO:0006565">
    <property type="term" value="P:L-serine catabolic process"/>
    <property type="evidence" value="ECO:0007669"/>
    <property type="project" value="TreeGrafter"/>
</dbReference>
<evidence type="ECO:0000256" key="1">
    <source>
        <dbReference type="ARBA" id="ARBA00001933"/>
    </source>
</evidence>
<evidence type="ECO:0000313" key="8">
    <source>
        <dbReference type="EMBL" id="KAJ3168134.1"/>
    </source>
</evidence>
<dbReference type="GO" id="GO:0009097">
    <property type="term" value="P:isoleucine biosynthetic process"/>
    <property type="evidence" value="ECO:0007669"/>
    <property type="project" value="TreeGrafter"/>
</dbReference>
<evidence type="ECO:0000256" key="5">
    <source>
        <dbReference type="ARBA" id="ARBA00023239"/>
    </source>
</evidence>
<comment type="cofactor">
    <cofactor evidence="1">
        <name>pyridoxal 5'-phosphate</name>
        <dbReference type="ChEBI" id="CHEBI:597326"/>
    </cofactor>
</comment>